<keyword evidence="7 13" id="KW-0547">Nucleotide-binding</keyword>
<dbReference type="EC" id="6.1.1.20" evidence="13"/>
<evidence type="ECO:0000256" key="1">
    <source>
        <dbReference type="ARBA" id="ARBA00004496"/>
    </source>
</evidence>
<dbReference type="EMBL" id="JBBHLI010000002">
    <property type="protein sequence ID" value="MEK9500414.1"/>
    <property type="molecule type" value="Genomic_DNA"/>
</dbReference>
<evidence type="ECO:0000313" key="16">
    <source>
        <dbReference type="EMBL" id="MEK9500414.1"/>
    </source>
</evidence>
<dbReference type="RefSeq" id="WP_405284769.1">
    <property type="nucleotide sequence ID" value="NZ_CP144380.1"/>
</dbReference>
<evidence type="ECO:0000256" key="5">
    <source>
        <dbReference type="ARBA" id="ARBA00022598"/>
    </source>
</evidence>
<dbReference type="Gene3D" id="3.30.930.10">
    <property type="entry name" value="Bira Bifunctional Protein, Domain 2"/>
    <property type="match status" value="1"/>
</dbReference>
<dbReference type="SUPFAM" id="SSF55681">
    <property type="entry name" value="Class II aaRS and biotin synthetases"/>
    <property type="match status" value="1"/>
</dbReference>
<dbReference type="Pfam" id="PF01409">
    <property type="entry name" value="tRNA-synt_2d"/>
    <property type="match status" value="1"/>
</dbReference>
<keyword evidence="4 13" id="KW-0963">Cytoplasm</keyword>
<keyword evidence="10 13" id="KW-0648">Protein biosynthesis</keyword>
<accession>A0ABU9E6Q9</accession>
<evidence type="ECO:0000256" key="9">
    <source>
        <dbReference type="ARBA" id="ARBA00022842"/>
    </source>
</evidence>
<dbReference type="InterPro" id="IPR004529">
    <property type="entry name" value="Phe-tRNA-synth_IIc_asu"/>
</dbReference>
<dbReference type="InterPro" id="IPR045864">
    <property type="entry name" value="aa-tRNA-synth_II/BPL/LPL"/>
</dbReference>
<comment type="similarity">
    <text evidence="2 13">Belongs to the class-II aminoacyl-tRNA synthetase family. Phe-tRNA synthetase alpha subunit type 1 subfamily.</text>
</comment>
<proteinExistence type="inferred from homology"/>
<evidence type="ECO:0000256" key="6">
    <source>
        <dbReference type="ARBA" id="ARBA00022723"/>
    </source>
</evidence>
<keyword evidence="9 13" id="KW-0460">Magnesium</keyword>
<evidence type="ECO:0000256" key="13">
    <source>
        <dbReference type="HAMAP-Rule" id="MF_00281"/>
    </source>
</evidence>
<evidence type="ECO:0000256" key="7">
    <source>
        <dbReference type="ARBA" id="ARBA00022741"/>
    </source>
</evidence>
<evidence type="ECO:0000259" key="15">
    <source>
        <dbReference type="PROSITE" id="PS50862"/>
    </source>
</evidence>
<evidence type="ECO:0000256" key="8">
    <source>
        <dbReference type="ARBA" id="ARBA00022840"/>
    </source>
</evidence>
<name>A0ABU9E6Q9_9BACT</name>
<feature type="region of interest" description="Disordered" evidence="14">
    <location>
        <begin position="87"/>
        <end position="111"/>
    </location>
</feature>
<keyword evidence="17" id="KW-1185">Reference proteome</keyword>
<reference evidence="16 17" key="1">
    <citation type="submission" date="2024-02" db="EMBL/GenBank/DDBJ databases">
        <title>A novel Gemmatimonadota bacterium.</title>
        <authorList>
            <person name="Du Z.-J."/>
            <person name="Ye Y.-Q."/>
        </authorList>
    </citation>
    <scope>NUCLEOTIDE SEQUENCE [LARGE SCALE GENOMIC DNA]</scope>
    <source>
        <strain evidence="16 17">DH-20</strain>
    </source>
</reference>
<feature type="binding site" evidence="13">
    <location>
        <position position="257"/>
    </location>
    <ligand>
        <name>Mg(2+)</name>
        <dbReference type="ChEBI" id="CHEBI:18420"/>
        <note>shared with beta subunit</note>
    </ligand>
</feature>
<gene>
    <name evidence="13 16" type="primary">pheS</name>
    <name evidence="16" type="ORF">WI372_05455</name>
</gene>
<comment type="catalytic activity">
    <reaction evidence="12 13">
        <text>tRNA(Phe) + L-phenylalanine + ATP = L-phenylalanyl-tRNA(Phe) + AMP + diphosphate + H(+)</text>
        <dbReference type="Rhea" id="RHEA:19413"/>
        <dbReference type="Rhea" id="RHEA-COMP:9668"/>
        <dbReference type="Rhea" id="RHEA-COMP:9699"/>
        <dbReference type="ChEBI" id="CHEBI:15378"/>
        <dbReference type="ChEBI" id="CHEBI:30616"/>
        <dbReference type="ChEBI" id="CHEBI:33019"/>
        <dbReference type="ChEBI" id="CHEBI:58095"/>
        <dbReference type="ChEBI" id="CHEBI:78442"/>
        <dbReference type="ChEBI" id="CHEBI:78531"/>
        <dbReference type="ChEBI" id="CHEBI:456215"/>
        <dbReference type="EC" id="6.1.1.20"/>
    </reaction>
</comment>
<organism evidence="16 17">
    <name type="scientific">Gaopeijia maritima</name>
    <dbReference type="NCBI Taxonomy" id="3119007"/>
    <lineage>
        <taxon>Bacteria</taxon>
        <taxon>Pseudomonadati</taxon>
        <taxon>Gemmatimonadota</taxon>
        <taxon>Longimicrobiia</taxon>
        <taxon>Gaopeijiales</taxon>
        <taxon>Gaopeijiaceae</taxon>
        <taxon>Gaopeijia</taxon>
    </lineage>
</organism>
<sequence>MSDAASLVEQLESLAREAVDALESAADSESIEAIRIRFLGRKEGRISGVLRGLGGLDPADRPQVGAAANRVKGQLEARLDERLEALAGAADQESAPDLTLPGRGSWEGGRHPVTRVMDEIWDVFRAMGFSRARGPEAETEWYNFQALNTPLDHPAADEQDTLYLEDSVLLRSHTSPVQIRTLEQHEPPIRILAPGWVYRRDTYDATHTPAFLQVEGLVVDEGITFVDFKATLAEFARRMWGPGTRIRLRPSFFPFTEPSAEVDVKRVITRDDGSTHETDWIEIMGAGMVDPAVLDAAGVDSERYTGFAFGMGPGRIAMVKYGVDDLRTFFENDVRFLQQFVPGGTR</sequence>
<dbReference type="SUPFAM" id="SSF46589">
    <property type="entry name" value="tRNA-binding arm"/>
    <property type="match status" value="1"/>
</dbReference>
<keyword evidence="6 13" id="KW-0479">Metal-binding</keyword>
<dbReference type="PANTHER" id="PTHR11538:SF41">
    <property type="entry name" value="PHENYLALANINE--TRNA LIGASE, MITOCHONDRIAL"/>
    <property type="match status" value="1"/>
</dbReference>
<evidence type="ECO:0000256" key="4">
    <source>
        <dbReference type="ARBA" id="ARBA00022490"/>
    </source>
</evidence>
<dbReference type="CDD" id="cd00496">
    <property type="entry name" value="PheRS_alpha_core"/>
    <property type="match status" value="1"/>
</dbReference>
<dbReference type="InterPro" id="IPR022911">
    <property type="entry name" value="Phe_tRNA_ligase_alpha1_bac"/>
</dbReference>
<dbReference type="Proteomes" id="UP001484239">
    <property type="component" value="Unassembled WGS sequence"/>
</dbReference>
<dbReference type="InterPro" id="IPR004188">
    <property type="entry name" value="Phe-tRNA_ligase_II_N"/>
</dbReference>
<dbReference type="PANTHER" id="PTHR11538">
    <property type="entry name" value="PHENYLALANYL-TRNA SYNTHETASE"/>
    <property type="match status" value="1"/>
</dbReference>
<comment type="subcellular location">
    <subcellularLocation>
        <location evidence="1 13">Cytoplasm</location>
    </subcellularLocation>
</comment>
<keyword evidence="11 13" id="KW-0030">Aminoacyl-tRNA synthetase</keyword>
<evidence type="ECO:0000256" key="14">
    <source>
        <dbReference type="SAM" id="MobiDB-lite"/>
    </source>
</evidence>
<dbReference type="Pfam" id="PF02912">
    <property type="entry name" value="Phe_tRNA-synt_N"/>
    <property type="match status" value="1"/>
</dbReference>
<keyword evidence="5 13" id="KW-0436">Ligase</keyword>
<dbReference type="PROSITE" id="PS50862">
    <property type="entry name" value="AA_TRNA_LIGASE_II"/>
    <property type="match status" value="1"/>
</dbReference>
<protein>
    <recommendedName>
        <fullName evidence="13">Phenylalanine--tRNA ligase alpha subunit</fullName>
        <ecNumber evidence="13">6.1.1.20</ecNumber>
    </recommendedName>
    <alternativeName>
        <fullName evidence="13">Phenylalanyl-tRNA synthetase alpha subunit</fullName>
        <shortName evidence="13">PheRS</shortName>
    </alternativeName>
</protein>
<dbReference type="NCBIfam" id="TIGR00468">
    <property type="entry name" value="pheS"/>
    <property type="match status" value="1"/>
</dbReference>
<evidence type="ECO:0000313" key="17">
    <source>
        <dbReference type="Proteomes" id="UP001484239"/>
    </source>
</evidence>
<comment type="caution">
    <text evidence="16">The sequence shown here is derived from an EMBL/GenBank/DDBJ whole genome shotgun (WGS) entry which is preliminary data.</text>
</comment>
<evidence type="ECO:0000256" key="12">
    <source>
        <dbReference type="ARBA" id="ARBA00049255"/>
    </source>
</evidence>
<dbReference type="HAMAP" id="MF_00281">
    <property type="entry name" value="Phe_tRNA_synth_alpha1"/>
    <property type="match status" value="1"/>
</dbReference>
<evidence type="ECO:0000256" key="11">
    <source>
        <dbReference type="ARBA" id="ARBA00023146"/>
    </source>
</evidence>
<comment type="cofactor">
    <cofactor evidence="13">
        <name>Mg(2+)</name>
        <dbReference type="ChEBI" id="CHEBI:18420"/>
    </cofactor>
    <text evidence="13">Binds 2 magnesium ions per tetramer.</text>
</comment>
<dbReference type="GO" id="GO:0004826">
    <property type="term" value="F:phenylalanine-tRNA ligase activity"/>
    <property type="evidence" value="ECO:0007669"/>
    <property type="project" value="UniProtKB-EC"/>
</dbReference>
<dbReference type="InterPro" id="IPR006195">
    <property type="entry name" value="aa-tRNA-synth_II"/>
</dbReference>
<evidence type="ECO:0000256" key="2">
    <source>
        <dbReference type="ARBA" id="ARBA00010207"/>
    </source>
</evidence>
<dbReference type="InterPro" id="IPR002319">
    <property type="entry name" value="Phenylalanyl-tRNA_Synthase"/>
</dbReference>
<evidence type="ECO:0000256" key="10">
    <source>
        <dbReference type="ARBA" id="ARBA00022917"/>
    </source>
</evidence>
<dbReference type="InterPro" id="IPR010978">
    <property type="entry name" value="tRNA-bd_arm"/>
</dbReference>
<keyword evidence="8 13" id="KW-0067">ATP-binding</keyword>
<comment type="subunit">
    <text evidence="3 13">Tetramer of two alpha and two beta subunits.</text>
</comment>
<evidence type="ECO:0000256" key="3">
    <source>
        <dbReference type="ARBA" id="ARBA00011209"/>
    </source>
</evidence>
<feature type="domain" description="Aminoacyl-transfer RNA synthetases class-II family profile" evidence="15">
    <location>
        <begin position="114"/>
        <end position="342"/>
    </location>
</feature>